<accession>A0ABT9S4U1</accession>
<gene>
    <name evidence="4" type="ORF">J2W36_000602</name>
</gene>
<dbReference type="Proteomes" id="UP001226867">
    <property type="component" value="Unassembled WGS sequence"/>
</dbReference>
<protein>
    <submittedName>
        <fullName evidence="4">CubicO group peptidase (Beta-lactamase class C family)</fullName>
    </submittedName>
</protein>
<dbReference type="PANTHER" id="PTHR22935:SF95">
    <property type="entry name" value="BETA-LACTAMASE-LIKE 1-RELATED"/>
    <property type="match status" value="1"/>
</dbReference>
<keyword evidence="5" id="KW-1185">Reference proteome</keyword>
<dbReference type="EMBL" id="JAUSRO010000002">
    <property type="protein sequence ID" value="MDP9898367.1"/>
    <property type="molecule type" value="Genomic_DNA"/>
</dbReference>
<reference evidence="4 5" key="1">
    <citation type="submission" date="2023-07" db="EMBL/GenBank/DDBJ databases">
        <title>Sorghum-associated microbial communities from plants grown in Nebraska, USA.</title>
        <authorList>
            <person name="Schachtman D."/>
        </authorList>
    </citation>
    <scope>NUCLEOTIDE SEQUENCE [LARGE SCALE GENOMIC DNA]</scope>
    <source>
        <strain evidence="4 5">DS1607</strain>
    </source>
</reference>
<comment type="caution">
    <text evidence="4">The sequence shown here is derived from an EMBL/GenBank/DDBJ whole genome shotgun (WGS) entry which is preliminary data.</text>
</comment>
<evidence type="ECO:0000259" key="3">
    <source>
        <dbReference type="Pfam" id="PF00144"/>
    </source>
</evidence>
<proteinExistence type="inferred from homology"/>
<feature type="signal peptide" evidence="2">
    <location>
        <begin position="1"/>
        <end position="29"/>
    </location>
</feature>
<organism evidence="4 5">
    <name type="scientific">Variovorax ginsengisoli</name>
    <dbReference type="NCBI Taxonomy" id="363844"/>
    <lineage>
        <taxon>Bacteria</taxon>
        <taxon>Pseudomonadati</taxon>
        <taxon>Pseudomonadota</taxon>
        <taxon>Betaproteobacteria</taxon>
        <taxon>Burkholderiales</taxon>
        <taxon>Comamonadaceae</taxon>
        <taxon>Variovorax</taxon>
    </lineage>
</organism>
<evidence type="ECO:0000313" key="4">
    <source>
        <dbReference type="EMBL" id="MDP9898367.1"/>
    </source>
</evidence>
<evidence type="ECO:0000256" key="1">
    <source>
        <dbReference type="ARBA" id="ARBA00038473"/>
    </source>
</evidence>
<comment type="similarity">
    <text evidence="1">Belongs to the beta-lactamase family.</text>
</comment>
<dbReference type="Gene3D" id="3.40.710.10">
    <property type="entry name" value="DD-peptidase/beta-lactamase superfamily"/>
    <property type="match status" value="1"/>
</dbReference>
<evidence type="ECO:0000256" key="2">
    <source>
        <dbReference type="SAM" id="SignalP"/>
    </source>
</evidence>
<dbReference type="InterPro" id="IPR012338">
    <property type="entry name" value="Beta-lactam/transpept-like"/>
</dbReference>
<name>A0ABT9S4U1_9BURK</name>
<dbReference type="SUPFAM" id="SSF56601">
    <property type="entry name" value="beta-lactamase/transpeptidase-like"/>
    <property type="match status" value="1"/>
</dbReference>
<dbReference type="PANTHER" id="PTHR22935">
    <property type="entry name" value="PENICILLIN-BINDING PROTEIN"/>
    <property type="match status" value="1"/>
</dbReference>
<dbReference type="InterPro" id="IPR051478">
    <property type="entry name" value="Beta-lactamase-like_AB/R"/>
</dbReference>
<keyword evidence="2" id="KW-0732">Signal</keyword>
<dbReference type="InterPro" id="IPR001466">
    <property type="entry name" value="Beta-lactam-related"/>
</dbReference>
<feature type="domain" description="Beta-lactamase-related" evidence="3">
    <location>
        <begin position="50"/>
        <end position="353"/>
    </location>
</feature>
<sequence length="561" mass="60316">MSKIGNVGALWCRALLGLAGLLAFGYAVAQPPSFATDPAVLARMALRDERGSVSVGLWHAGKARFAFLQNGGQGAASGSSPSVDAASQPLYEIGSITKVFTGLLLAQSVERGDLALEDNLGMLLQDKATLSPEVAAITLRQLVTHSACLPWDPPDFEGYASGDPFSRFSRRRLLAALSNQPLASAPPCAAAYSNFGLGVVGLVLSERYGKPWQQLVRENITGPLGMQDTVQDLGDKAVRMAPAFNHRVTAPLWDFDALAAAGALRSTPSDLLVFSRALMAGRSGPLGPAVERLLTPLGRYRESEIGYAVMMRGPPEKRTYFHFGVTAGFRTLWMIAPDTQEAAVVLASSAHAQPGRVFVGLAASRYPVALESAAIDAAPLAAYAGVYQIDRSTSFTFVPQDGKLYRRITGGGYRALQFAGNDTFFDGDVGAVYVFSRENGALARVDFTQGGGRIRATRTDKAAPTVAVVAADREADYVGHYHLGRTLRRNLDFDVTSEAGQLGVRSANWERRPVFPMADRPDRFVYENARIQLQFERDASGKVVALVLHEGGEFRMPRVGE</sequence>
<feature type="chain" id="PRO_5046352506" evidence="2">
    <location>
        <begin position="30"/>
        <end position="561"/>
    </location>
</feature>
<dbReference type="Pfam" id="PF00144">
    <property type="entry name" value="Beta-lactamase"/>
    <property type="match status" value="1"/>
</dbReference>
<evidence type="ECO:0000313" key="5">
    <source>
        <dbReference type="Proteomes" id="UP001226867"/>
    </source>
</evidence>
<dbReference type="RefSeq" id="WP_307688184.1">
    <property type="nucleotide sequence ID" value="NZ_JAUSRO010000002.1"/>
</dbReference>